<keyword evidence="2" id="KW-0547">Nucleotide-binding</keyword>
<dbReference type="Proteomes" id="UP000234803">
    <property type="component" value="Unassembled WGS sequence"/>
</dbReference>
<sequence>MEANNQKDDIPAAISFTSVRKSYEQEGQTYDVLKDVTGDIQQGAIVAVLGPSGSGKSTLLSMCNLMKTPDHGEVKIYGKEVRDWNVNELRRTASLAFQSAPVLDGTVRDNLNLVQKLHQTQLYSPEELASLTGLSPELLDRSAKDLSGGQRQRLSLARTLANPSSILLLDEITSALDPVSALEIEELIKRQHQEKKLTVMWVTHNMEQAKRVADTIWFMADGRLLEIAETDTFFSHPQHEAAREFLKGGTR</sequence>
<dbReference type="InterPro" id="IPR005670">
    <property type="entry name" value="PstB-like"/>
</dbReference>
<dbReference type="PROSITE" id="PS50893">
    <property type="entry name" value="ABC_TRANSPORTER_2"/>
    <property type="match status" value="1"/>
</dbReference>
<dbReference type="PANTHER" id="PTHR43423">
    <property type="entry name" value="ABC TRANSPORTER I FAMILY MEMBER 17"/>
    <property type="match status" value="1"/>
</dbReference>
<feature type="domain" description="ABC transporter" evidence="4">
    <location>
        <begin position="14"/>
        <end position="246"/>
    </location>
</feature>
<dbReference type="InterPro" id="IPR003439">
    <property type="entry name" value="ABC_transporter-like_ATP-bd"/>
</dbReference>
<dbReference type="EMBL" id="PGUV01000011">
    <property type="protein sequence ID" value="PLS05991.1"/>
    <property type="molecule type" value="Genomic_DNA"/>
</dbReference>
<dbReference type="GO" id="GO:0005524">
    <property type="term" value="F:ATP binding"/>
    <property type="evidence" value="ECO:0007669"/>
    <property type="project" value="UniProtKB-KW"/>
</dbReference>
<evidence type="ECO:0000313" key="6">
    <source>
        <dbReference type="Proteomes" id="UP000234803"/>
    </source>
</evidence>
<gene>
    <name evidence="5" type="ORF">CUU63_13010</name>
</gene>
<protein>
    <submittedName>
        <fullName evidence="5">Phosphate ABC transporter ATP-binding protein</fullName>
    </submittedName>
</protein>
<proteinExistence type="predicted"/>
<dbReference type="RefSeq" id="WP_101860775.1">
    <property type="nucleotide sequence ID" value="NZ_JARSKX010000018.1"/>
</dbReference>
<dbReference type="GO" id="GO:0016020">
    <property type="term" value="C:membrane"/>
    <property type="evidence" value="ECO:0007669"/>
    <property type="project" value="InterPro"/>
</dbReference>
<evidence type="ECO:0000259" key="4">
    <source>
        <dbReference type="PROSITE" id="PS50893"/>
    </source>
</evidence>
<dbReference type="Gene3D" id="3.40.50.300">
    <property type="entry name" value="P-loop containing nucleotide triphosphate hydrolases"/>
    <property type="match status" value="1"/>
</dbReference>
<comment type="caution">
    <text evidence="5">The sequence shown here is derived from an EMBL/GenBank/DDBJ whole genome shotgun (WGS) entry which is preliminary data.</text>
</comment>
<evidence type="ECO:0000256" key="1">
    <source>
        <dbReference type="ARBA" id="ARBA00022448"/>
    </source>
</evidence>
<dbReference type="InterPro" id="IPR017871">
    <property type="entry name" value="ABC_transporter-like_CS"/>
</dbReference>
<dbReference type="CDD" id="cd03260">
    <property type="entry name" value="ABC_PstB_phosphate_transporter"/>
    <property type="match status" value="1"/>
</dbReference>
<dbReference type="GO" id="GO:0005315">
    <property type="term" value="F:phosphate transmembrane transporter activity"/>
    <property type="evidence" value="ECO:0007669"/>
    <property type="project" value="InterPro"/>
</dbReference>
<dbReference type="PROSITE" id="PS00211">
    <property type="entry name" value="ABC_TRANSPORTER_1"/>
    <property type="match status" value="1"/>
</dbReference>
<evidence type="ECO:0000256" key="3">
    <source>
        <dbReference type="ARBA" id="ARBA00022840"/>
    </source>
</evidence>
<dbReference type="SMART" id="SM00382">
    <property type="entry name" value="AAA"/>
    <property type="match status" value="1"/>
</dbReference>
<dbReference type="GO" id="GO:0016887">
    <property type="term" value="F:ATP hydrolysis activity"/>
    <property type="evidence" value="ECO:0007669"/>
    <property type="project" value="InterPro"/>
</dbReference>
<dbReference type="SUPFAM" id="SSF52540">
    <property type="entry name" value="P-loop containing nucleoside triphosphate hydrolases"/>
    <property type="match status" value="1"/>
</dbReference>
<dbReference type="PANTHER" id="PTHR43423:SF1">
    <property type="entry name" value="ABC TRANSPORTER I FAMILY MEMBER 17"/>
    <property type="match status" value="1"/>
</dbReference>
<accession>A0A9Q6A765</accession>
<dbReference type="InterPro" id="IPR027417">
    <property type="entry name" value="P-loop_NTPase"/>
</dbReference>
<dbReference type="AlphaFoldDB" id="A0A9Q6A765"/>
<dbReference type="Pfam" id="PF00005">
    <property type="entry name" value="ABC_tran"/>
    <property type="match status" value="1"/>
</dbReference>
<reference evidence="5 6" key="1">
    <citation type="submission" date="2017-12" db="EMBL/GenBank/DDBJ databases">
        <title>Comparative Functional Genomics of Dry Heat Resistant strains isolated from the Viking Spacecraft.</title>
        <authorList>
            <person name="Seuylemezian A."/>
            <person name="Cooper K."/>
            <person name="Vaishampayan P."/>
        </authorList>
    </citation>
    <scope>NUCLEOTIDE SEQUENCE [LARGE SCALE GENOMIC DNA]</scope>
    <source>
        <strain evidence="5 6">V48-19</strain>
    </source>
</reference>
<organism evidence="5 6">
    <name type="scientific">Bacillus halotolerans</name>
    <dbReference type="NCBI Taxonomy" id="260554"/>
    <lineage>
        <taxon>Bacteria</taxon>
        <taxon>Bacillati</taxon>
        <taxon>Bacillota</taxon>
        <taxon>Bacilli</taxon>
        <taxon>Bacillales</taxon>
        <taxon>Bacillaceae</taxon>
        <taxon>Bacillus</taxon>
    </lineage>
</organism>
<evidence type="ECO:0000313" key="5">
    <source>
        <dbReference type="EMBL" id="PLS05991.1"/>
    </source>
</evidence>
<dbReference type="InterPro" id="IPR003593">
    <property type="entry name" value="AAA+_ATPase"/>
</dbReference>
<keyword evidence="3 5" id="KW-0067">ATP-binding</keyword>
<evidence type="ECO:0000256" key="2">
    <source>
        <dbReference type="ARBA" id="ARBA00022741"/>
    </source>
</evidence>
<keyword evidence="1" id="KW-0813">Transport</keyword>
<name>A0A9Q6A765_9BACI</name>
<dbReference type="GO" id="GO:0035435">
    <property type="term" value="P:phosphate ion transmembrane transport"/>
    <property type="evidence" value="ECO:0007669"/>
    <property type="project" value="InterPro"/>
</dbReference>